<evidence type="ECO:0000256" key="3">
    <source>
        <dbReference type="ARBA" id="ARBA00022722"/>
    </source>
</evidence>
<dbReference type="GO" id="GO:0005730">
    <property type="term" value="C:nucleolus"/>
    <property type="evidence" value="ECO:0007669"/>
    <property type="project" value="TreeGrafter"/>
</dbReference>
<evidence type="ECO:0000256" key="1">
    <source>
        <dbReference type="ARBA" id="ARBA00004496"/>
    </source>
</evidence>
<dbReference type="AlphaFoldDB" id="V4BFV7"/>
<evidence type="ECO:0008006" key="8">
    <source>
        <dbReference type="Google" id="ProtNLM"/>
    </source>
</evidence>
<dbReference type="RefSeq" id="XP_009044311.1">
    <property type="nucleotide sequence ID" value="XM_009046063.1"/>
</dbReference>
<proteinExistence type="inferred from homology"/>
<evidence type="ECO:0000256" key="5">
    <source>
        <dbReference type="ARBA" id="ARBA00022801"/>
    </source>
</evidence>
<sequence>EQNEWKQQLVLEDNTEIIKLKRAINDKDYSNGQFHFGGMDISFVKGDAVKACAALVVLSFPDLKVVYEDYEMVELTEPYIPGFLAFREAGFLIDLYNKLVSFHPQFTPDVIFLDGNGILHPREFGLASHVGVLMHTPCIGVAKNLIHIDGVENDEFKALKRTLKKGGDTMPIKNSSGKTLGMALRSLDSTTNPIYISSGHLVCLETAVLLVQACCKYRIPEPVRQADLNSREFLRKAGFM</sequence>
<accession>V4BFV7</accession>
<dbReference type="Pfam" id="PF04493">
    <property type="entry name" value="Endonuclease_5"/>
    <property type="match status" value="1"/>
</dbReference>
<dbReference type="GeneID" id="20230482"/>
<keyword evidence="3" id="KW-0540">Nuclease</keyword>
<dbReference type="Gene3D" id="3.30.2170.10">
    <property type="entry name" value="archaeoglobus fulgidus dsm 4304 superfamily"/>
    <property type="match status" value="1"/>
</dbReference>
<dbReference type="GO" id="GO:0006281">
    <property type="term" value="P:DNA repair"/>
    <property type="evidence" value="ECO:0007669"/>
    <property type="project" value="InterPro"/>
</dbReference>
<comment type="subcellular location">
    <subcellularLocation>
        <location evidence="1">Cytoplasm</location>
    </subcellularLocation>
</comment>
<evidence type="ECO:0000313" key="7">
    <source>
        <dbReference type="Proteomes" id="UP000030746"/>
    </source>
</evidence>
<dbReference type="GO" id="GO:0005737">
    <property type="term" value="C:cytoplasm"/>
    <property type="evidence" value="ECO:0007669"/>
    <property type="project" value="UniProtKB-SubCell"/>
</dbReference>
<gene>
    <name evidence="6" type="ORF">LOTGIDRAFT_109560</name>
</gene>
<dbReference type="STRING" id="225164.V4BFV7"/>
<keyword evidence="7" id="KW-1185">Reference proteome</keyword>
<dbReference type="EMBL" id="KB199651">
    <property type="protein sequence ID" value="ESP04802.1"/>
    <property type="molecule type" value="Genomic_DNA"/>
</dbReference>
<dbReference type="OMA" id="CGIASHF"/>
<evidence type="ECO:0000256" key="2">
    <source>
        <dbReference type="ARBA" id="ARBA00022490"/>
    </source>
</evidence>
<evidence type="ECO:0000313" key="6">
    <source>
        <dbReference type="EMBL" id="ESP04802.1"/>
    </source>
</evidence>
<keyword evidence="4" id="KW-0255">Endonuclease</keyword>
<dbReference type="KEGG" id="lgi:LOTGIDRAFT_109560"/>
<dbReference type="Proteomes" id="UP000030746">
    <property type="component" value="Unassembled WGS sequence"/>
</dbReference>
<dbReference type="PANTHER" id="PTHR28511:SF1">
    <property type="entry name" value="ENDONUCLEASE V"/>
    <property type="match status" value="1"/>
</dbReference>
<dbReference type="PANTHER" id="PTHR28511">
    <property type="entry name" value="ENDONUCLEASE V"/>
    <property type="match status" value="1"/>
</dbReference>
<feature type="non-terminal residue" evidence="6">
    <location>
        <position position="1"/>
    </location>
</feature>
<keyword evidence="5" id="KW-0378">Hydrolase</keyword>
<dbReference type="OrthoDB" id="20018at2759"/>
<reference evidence="6 7" key="1">
    <citation type="journal article" date="2013" name="Nature">
        <title>Insights into bilaterian evolution from three spiralian genomes.</title>
        <authorList>
            <person name="Simakov O."/>
            <person name="Marletaz F."/>
            <person name="Cho S.J."/>
            <person name="Edsinger-Gonzales E."/>
            <person name="Havlak P."/>
            <person name="Hellsten U."/>
            <person name="Kuo D.H."/>
            <person name="Larsson T."/>
            <person name="Lv J."/>
            <person name="Arendt D."/>
            <person name="Savage R."/>
            <person name="Osoegawa K."/>
            <person name="de Jong P."/>
            <person name="Grimwood J."/>
            <person name="Chapman J.A."/>
            <person name="Shapiro H."/>
            <person name="Aerts A."/>
            <person name="Otillar R.P."/>
            <person name="Terry A.Y."/>
            <person name="Boore J.L."/>
            <person name="Grigoriev I.V."/>
            <person name="Lindberg D.R."/>
            <person name="Seaver E.C."/>
            <person name="Weisblat D.A."/>
            <person name="Putnam N.H."/>
            <person name="Rokhsar D.S."/>
        </authorList>
    </citation>
    <scope>NUCLEOTIDE SEQUENCE [LARGE SCALE GENOMIC DNA]</scope>
</reference>
<dbReference type="GO" id="GO:0003727">
    <property type="term" value="F:single-stranded RNA binding"/>
    <property type="evidence" value="ECO:0007669"/>
    <property type="project" value="TreeGrafter"/>
</dbReference>
<dbReference type="HAMAP" id="MF_00801">
    <property type="entry name" value="Endonuclease_5"/>
    <property type="match status" value="1"/>
</dbReference>
<dbReference type="CTD" id="20230482"/>
<protein>
    <recommendedName>
        <fullName evidence="8">Endonuclease V</fullName>
    </recommendedName>
</protein>
<name>V4BFV7_LOTGI</name>
<organism evidence="6 7">
    <name type="scientific">Lottia gigantea</name>
    <name type="common">Giant owl limpet</name>
    <dbReference type="NCBI Taxonomy" id="225164"/>
    <lineage>
        <taxon>Eukaryota</taxon>
        <taxon>Metazoa</taxon>
        <taxon>Spiralia</taxon>
        <taxon>Lophotrochozoa</taxon>
        <taxon>Mollusca</taxon>
        <taxon>Gastropoda</taxon>
        <taxon>Patellogastropoda</taxon>
        <taxon>Lottioidea</taxon>
        <taxon>Lottiidae</taxon>
        <taxon>Lottia</taxon>
    </lineage>
</organism>
<dbReference type="CDD" id="cd06559">
    <property type="entry name" value="Endonuclease_V"/>
    <property type="match status" value="1"/>
</dbReference>
<keyword evidence="2" id="KW-0963">Cytoplasm</keyword>
<evidence type="ECO:0000256" key="4">
    <source>
        <dbReference type="ARBA" id="ARBA00022759"/>
    </source>
</evidence>
<dbReference type="HOGENOM" id="CLU_047631_0_1_1"/>
<dbReference type="InterPro" id="IPR007581">
    <property type="entry name" value="Endonuclease-V"/>
</dbReference>
<dbReference type="GO" id="GO:0016891">
    <property type="term" value="F:RNA endonuclease activity producing 5'-phosphomonoesters, hydrolytic mechanism"/>
    <property type="evidence" value="ECO:0007669"/>
    <property type="project" value="TreeGrafter"/>
</dbReference>